<proteinExistence type="predicted"/>
<feature type="chain" id="PRO_5018764147" evidence="2">
    <location>
        <begin position="29"/>
        <end position="159"/>
    </location>
</feature>
<feature type="signal peptide" evidence="2">
    <location>
        <begin position="1"/>
        <end position="28"/>
    </location>
</feature>
<accession>A0A3S3KXD3</accession>
<sequence>MKTIRVPFVLAAASALLLLAGCSGGGSASDQGDATAPTSTAPSASASATPVAEQSKAEACEVVSTAFTEVTQASSTMSSSDPQAAMATFQELAATVRTDFEGITNTEIAPLAQDASAALGEYVTFIEELAADPSKAEGLSDQITALQTTYDAAAQACLR</sequence>
<dbReference type="OrthoDB" id="5074756at2"/>
<dbReference type="EMBL" id="RBZY01000031">
    <property type="protein sequence ID" value="RWR18361.1"/>
    <property type="molecule type" value="Genomic_DNA"/>
</dbReference>
<feature type="compositionally biased region" description="Low complexity" evidence="1">
    <location>
        <begin position="34"/>
        <end position="50"/>
    </location>
</feature>
<dbReference type="RefSeq" id="WP_128217943.1">
    <property type="nucleotide sequence ID" value="NZ_RBZY01000031.1"/>
</dbReference>
<evidence type="ECO:0000313" key="3">
    <source>
        <dbReference type="EMBL" id="RWR18361.1"/>
    </source>
</evidence>
<dbReference type="Proteomes" id="UP000285970">
    <property type="component" value="Unassembled WGS sequence"/>
</dbReference>
<keyword evidence="2" id="KW-0732">Signal</keyword>
<gene>
    <name evidence="3" type="ORF">D8Y23_09720</name>
</gene>
<evidence type="ECO:0000256" key="2">
    <source>
        <dbReference type="SAM" id="SignalP"/>
    </source>
</evidence>
<comment type="caution">
    <text evidence="3">The sequence shown here is derived from an EMBL/GenBank/DDBJ whole genome shotgun (WGS) entry which is preliminary data.</text>
</comment>
<protein>
    <submittedName>
        <fullName evidence="3">Uncharacterized protein</fullName>
    </submittedName>
</protein>
<evidence type="ECO:0000313" key="4">
    <source>
        <dbReference type="Proteomes" id="UP000285970"/>
    </source>
</evidence>
<evidence type="ECO:0000256" key="1">
    <source>
        <dbReference type="SAM" id="MobiDB-lite"/>
    </source>
</evidence>
<dbReference type="PROSITE" id="PS51257">
    <property type="entry name" value="PROKAR_LIPOPROTEIN"/>
    <property type="match status" value="1"/>
</dbReference>
<dbReference type="AlphaFoldDB" id="A0A3S3KXD3"/>
<reference evidence="3 4" key="1">
    <citation type="journal article" date="2018" name="Front. Microbiol.">
        <title>Novel Insights Into Bacterial Dimethylsulfoniopropionate Catabolism in the East China Sea.</title>
        <authorList>
            <person name="Liu J."/>
            <person name="Liu J."/>
            <person name="Zhang S.H."/>
            <person name="Liang J."/>
            <person name="Lin H."/>
            <person name="Song D."/>
            <person name="Yang G.P."/>
            <person name="Todd J.D."/>
            <person name="Zhang X.H."/>
        </authorList>
    </citation>
    <scope>NUCLEOTIDE SEQUENCE [LARGE SCALE GENOMIC DNA]</scope>
    <source>
        <strain evidence="3 4">ZYFD042</strain>
    </source>
</reference>
<feature type="region of interest" description="Disordered" evidence="1">
    <location>
        <begin position="28"/>
        <end position="52"/>
    </location>
</feature>
<organism evidence="3 4">
    <name type="scientific">Microbacterium enclense</name>
    <dbReference type="NCBI Taxonomy" id="993073"/>
    <lineage>
        <taxon>Bacteria</taxon>
        <taxon>Bacillati</taxon>
        <taxon>Actinomycetota</taxon>
        <taxon>Actinomycetes</taxon>
        <taxon>Micrococcales</taxon>
        <taxon>Microbacteriaceae</taxon>
        <taxon>Microbacterium</taxon>
    </lineage>
</organism>
<name>A0A3S3KXD3_9MICO</name>